<dbReference type="InterPro" id="IPR035203">
    <property type="entry name" value="Cdc24_OB3"/>
</dbReference>
<evidence type="ECO:0000259" key="1">
    <source>
        <dbReference type="Pfam" id="PF17244"/>
    </source>
</evidence>
<sequence length="126" mass="14557">MKYNPERTFISNIEDSMSHLYLLGQITAISPDMPVIENNEVIHRRVLRIMDTSGQCDVTVWRNLANKVVNTCNVGHLVFLNSVETQKSDNGVLYINIMTLFSVKTRRFPDIPKFKFDLNKIVTRNL</sequence>
<reference evidence="3" key="3">
    <citation type="submission" date="2018-08" db="EMBL/GenBank/DDBJ databases">
        <title>Leveraging single-cell genomics to expand the Fungal Tree of Life.</title>
        <authorList>
            <consortium name="DOE Joint Genome Institute"/>
            <person name="Ahrendt S.R."/>
            <person name="Quandt C.A."/>
            <person name="Ciobanu D."/>
            <person name="Clum A."/>
            <person name="Salamov A."/>
            <person name="Andreopoulos B."/>
            <person name="Cheng J.-F."/>
            <person name="Woyke T."/>
            <person name="Pelin A."/>
            <person name="Henrissat B."/>
            <person name="Reynolds N."/>
            <person name="Benny G.L."/>
            <person name="Smith M.E."/>
            <person name="James T.Y."/>
            <person name="Grigoriev I.V."/>
        </authorList>
    </citation>
    <scope>NUCLEOTIDE SEQUENCE</scope>
    <source>
        <strain evidence="3">CSF55</strain>
    </source>
</reference>
<dbReference type="Gene3D" id="2.40.50.140">
    <property type="entry name" value="Nucleic acid-binding proteins"/>
    <property type="match status" value="1"/>
</dbReference>
<keyword evidence="4" id="KW-1185">Reference proteome</keyword>
<dbReference type="Proteomes" id="UP000281549">
    <property type="component" value="Unassembled WGS sequence"/>
</dbReference>
<evidence type="ECO:0000313" key="2">
    <source>
        <dbReference type="EMBL" id="EPZ36446.1"/>
    </source>
</evidence>
<evidence type="ECO:0000313" key="5">
    <source>
        <dbReference type="Proteomes" id="UP000281549"/>
    </source>
</evidence>
<dbReference type="InterPro" id="IPR012340">
    <property type="entry name" value="NA-bd_OB-fold"/>
</dbReference>
<dbReference type="AlphaFoldDB" id="A0A075B1I2"/>
<name>A0A075B1I2_ROZAC</name>
<feature type="domain" description="Cell division control protein 24 OB" evidence="1">
    <location>
        <begin position="12"/>
        <end position="96"/>
    </location>
</feature>
<dbReference type="Proteomes" id="UP000030755">
    <property type="component" value="Unassembled WGS sequence"/>
</dbReference>
<gene>
    <name evidence="2" type="ORF">O9G_003317</name>
    <name evidence="3" type="ORF">ROZALSC1DRAFT_26527</name>
</gene>
<dbReference type="SUPFAM" id="SSF50249">
    <property type="entry name" value="Nucleic acid-binding proteins"/>
    <property type="match status" value="1"/>
</dbReference>
<reference evidence="5" key="2">
    <citation type="journal article" date="2018" name="Nat. Microbiol.">
        <title>Leveraging single-cell genomics to expand the fungal tree of life.</title>
        <authorList>
            <person name="Ahrendt S.R."/>
            <person name="Quandt C.A."/>
            <person name="Ciobanu D."/>
            <person name="Clum A."/>
            <person name="Salamov A."/>
            <person name="Andreopoulos B."/>
            <person name="Cheng J.F."/>
            <person name="Woyke T."/>
            <person name="Pelin A."/>
            <person name="Henrissat B."/>
            <person name="Reynolds N.K."/>
            <person name="Benny G.L."/>
            <person name="Smith M.E."/>
            <person name="James T.Y."/>
            <person name="Grigoriev I.V."/>
        </authorList>
    </citation>
    <scope>NUCLEOTIDE SEQUENCE [LARGE SCALE GENOMIC DNA]</scope>
    <source>
        <strain evidence="5">CSF55</strain>
    </source>
</reference>
<evidence type="ECO:0000313" key="4">
    <source>
        <dbReference type="Proteomes" id="UP000030755"/>
    </source>
</evidence>
<dbReference type="OrthoDB" id="10265890at2759"/>
<proteinExistence type="predicted"/>
<dbReference type="HOGENOM" id="CLU_1982836_0_0_1"/>
<organism evidence="2 4">
    <name type="scientific">Rozella allomycis (strain CSF55)</name>
    <dbReference type="NCBI Taxonomy" id="988480"/>
    <lineage>
        <taxon>Eukaryota</taxon>
        <taxon>Fungi</taxon>
        <taxon>Fungi incertae sedis</taxon>
        <taxon>Cryptomycota</taxon>
        <taxon>Cryptomycota incertae sedis</taxon>
        <taxon>Rozella</taxon>
    </lineage>
</organism>
<dbReference type="EMBL" id="ML004910">
    <property type="protein sequence ID" value="RKP22101.1"/>
    <property type="molecule type" value="Genomic_DNA"/>
</dbReference>
<protein>
    <recommendedName>
        <fullName evidence="1">Cell division control protein 24 OB domain-containing protein</fullName>
    </recommendedName>
</protein>
<evidence type="ECO:0000313" key="3">
    <source>
        <dbReference type="EMBL" id="RKP22101.1"/>
    </source>
</evidence>
<dbReference type="Pfam" id="PF17244">
    <property type="entry name" value="CDC24_OB3"/>
    <property type="match status" value="1"/>
</dbReference>
<reference evidence="2 4" key="1">
    <citation type="journal article" date="2013" name="Curr. Biol.">
        <title>Shared signatures of parasitism and phylogenomics unite Cryptomycota and microsporidia.</title>
        <authorList>
            <person name="James T.Y."/>
            <person name="Pelin A."/>
            <person name="Bonen L."/>
            <person name="Ahrendt S."/>
            <person name="Sain D."/>
            <person name="Corradi N."/>
            <person name="Stajich J.E."/>
        </authorList>
    </citation>
    <scope>NUCLEOTIDE SEQUENCE [LARGE SCALE GENOMIC DNA]</scope>
    <source>
        <strain evidence="2 4">CSF55</strain>
        <strain evidence="2 4">CSF55</strain>
    </source>
</reference>
<dbReference type="EMBL" id="KE560559">
    <property type="protein sequence ID" value="EPZ36446.1"/>
    <property type="molecule type" value="Genomic_DNA"/>
</dbReference>
<accession>A0A075B1I2</accession>